<proteinExistence type="evidence at transcript level"/>
<feature type="chain" id="PRO_5004663621" evidence="1">
    <location>
        <begin position="17"/>
        <end position="124"/>
    </location>
</feature>
<sequence>MKAVICLCALVVVAIARPEDQYTSQYDNTNIPEVLGNQRLLHSYIKCCLDLGKCTSDAKELKSHIQEALETHCAKCTKKQEQSINIVLKHLINHEPEYWKQLCDKYDPEGKYAKIYEKELKNAS</sequence>
<dbReference type="PANTHER" id="PTHR11257">
    <property type="entry name" value="CHEMOSENSORY PROTEIN-RELATED"/>
    <property type="match status" value="1"/>
</dbReference>
<accession>U5PZ61</accession>
<dbReference type="InterPro" id="IPR036682">
    <property type="entry name" value="OS_D_A10/PebIII_sf"/>
</dbReference>
<reference evidence="2" key="1">
    <citation type="journal article" date="2013" name="PLoS ONE">
        <title>Differential expression patterns in chemosensory and non-chemosensory tissues of putative chemosensory genes identified by transcriptome analysis of insect pest the purple stem borer Sesamia inferens (Walker).</title>
        <authorList>
            <person name="Zhang Y.N."/>
            <person name="Jin J.Y."/>
            <person name="Jin R."/>
            <person name="Xia Y.H."/>
            <person name="Zhou J.J."/>
            <person name="Deng J.Y."/>
            <person name="Dong S.L."/>
        </authorList>
    </citation>
    <scope>NUCLEOTIDE SEQUENCE</scope>
</reference>
<feature type="signal peptide" evidence="1">
    <location>
        <begin position="1"/>
        <end position="16"/>
    </location>
</feature>
<name>U5PZ61_SESIF</name>
<evidence type="ECO:0000313" key="2">
    <source>
        <dbReference type="EMBL" id="AGY49262.1"/>
    </source>
</evidence>
<dbReference type="EMBL" id="KC907749">
    <property type="protein sequence ID" value="AGY49262.1"/>
    <property type="molecule type" value="mRNA"/>
</dbReference>
<dbReference type="SUPFAM" id="SSF100910">
    <property type="entry name" value="Chemosensory protein Csp2"/>
    <property type="match status" value="1"/>
</dbReference>
<dbReference type="InterPro" id="IPR005055">
    <property type="entry name" value="A10/PebIII"/>
</dbReference>
<protein>
    <submittedName>
        <fullName evidence="2">Putative chemosensory protein</fullName>
    </submittedName>
</protein>
<dbReference type="Pfam" id="PF03392">
    <property type="entry name" value="OS-D"/>
    <property type="match status" value="1"/>
</dbReference>
<evidence type="ECO:0000256" key="1">
    <source>
        <dbReference type="SAM" id="SignalP"/>
    </source>
</evidence>
<dbReference type="AlphaFoldDB" id="U5PZ61"/>
<keyword evidence="1" id="KW-0732">Signal</keyword>
<dbReference type="Gene3D" id="1.10.2080.10">
    <property type="entry name" value="Insect odorant-binding protein A10/Ejaculatory bulb-specific protein 3"/>
    <property type="match status" value="1"/>
</dbReference>
<dbReference type="PANTHER" id="PTHR11257:SF12">
    <property type="entry name" value="EJACULATORY BULB-SPECIFIC PROTEIN 3-RELATED"/>
    <property type="match status" value="1"/>
</dbReference>
<organism evidence="2">
    <name type="scientific">Sesamia inferens</name>
    <name type="common">Purple stem borer</name>
    <dbReference type="NCBI Taxonomy" id="492764"/>
    <lineage>
        <taxon>Eukaryota</taxon>
        <taxon>Metazoa</taxon>
        <taxon>Ecdysozoa</taxon>
        <taxon>Arthropoda</taxon>
        <taxon>Hexapoda</taxon>
        <taxon>Insecta</taxon>
        <taxon>Pterygota</taxon>
        <taxon>Neoptera</taxon>
        <taxon>Endopterygota</taxon>
        <taxon>Lepidoptera</taxon>
        <taxon>Glossata</taxon>
        <taxon>Ditrysia</taxon>
        <taxon>Noctuoidea</taxon>
        <taxon>Noctuidae</taxon>
        <taxon>Amphipyrinae</taxon>
        <taxon>Sesamia</taxon>
    </lineage>
</organism>
<reference evidence="2" key="2">
    <citation type="submission" date="2013-04" db="EMBL/GenBank/DDBJ databases">
        <authorList>
            <person name="Zhang Y.-N."/>
            <person name="Jin J.-Y."/>
            <person name="Jin R."/>
            <person name="Xia Y.-H."/>
            <person name="Dong S.-L."/>
        </authorList>
    </citation>
    <scope>NUCLEOTIDE SEQUENCE</scope>
</reference>